<name>A0AAD4F841_9PEZI</name>
<proteinExistence type="predicted"/>
<feature type="compositionally biased region" description="Low complexity" evidence="8">
    <location>
        <begin position="454"/>
        <end position="463"/>
    </location>
</feature>
<dbReference type="PROSITE" id="PS51212">
    <property type="entry name" value="WSC"/>
    <property type="match status" value="4"/>
</dbReference>
<gene>
    <name evidence="11" type="ORF">NEMBOFW57_004517</name>
</gene>
<evidence type="ECO:0000256" key="6">
    <source>
        <dbReference type="ARBA" id="ARBA00023136"/>
    </source>
</evidence>
<dbReference type="Gene3D" id="2.60.120.260">
    <property type="entry name" value="Galactose-binding domain-like"/>
    <property type="match status" value="1"/>
</dbReference>
<dbReference type="InterPro" id="IPR003305">
    <property type="entry name" value="CenC_carb-bd"/>
</dbReference>
<feature type="compositionally biased region" description="Low complexity" evidence="8">
    <location>
        <begin position="488"/>
        <end position="525"/>
    </location>
</feature>
<feature type="domain" description="WSC" evidence="10">
    <location>
        <begin position="140"/>
        <end position="230"/>
    </location>
</feature>
<feature type="region of interest" description="Disordered" evidence="8">
    <location>
        <begin position="454"/>
        <end position="530"/>
    </location>
</feature>
<dbReference type="Pfam" id="PF02018">
    <property type="entry name" value="CBM_4_9"/>
    <property type="match status" value="1"/>
</dbReference>
<dbReference type="InterPro" id="IPR002889">
    <property type="entry name" value="WSC_carb-bd"/>
</dbReference>
<organism evidence="11 12">
    <name type="scientific">Staphylotrichum longicolle</name>
    <dbReference type="NCBI Taxonomy" id="669026"/>
    <lineage>
        <taxon>Eukaryota</taxon>
        <taxon>Fungi</taxon>
        <taxon>Dikarya</taxon>
        <taxon>Ascomycota</taxon>
        <taxon>Pezizomycotina</taxon>
        <taxon>Sordariomycetes</taxon>
        <taxon>Sordariomycetidae</taxon>
        <taxon>Sordariales</taxon>
        <taxon>Chaetomiaceae</taxon>
        <taxon>Staphylotrichum</taxon>
    </lineage>
</organism>
<keyword evidence="4" id="KW-0378">Hydrolase</keyword>
<feature type="chain" id="PRO_5042105553" description="WSC domain-containing protein" evidence="9">
    <location>
        <begin position="24"/>
        <end position="813"/>
    </location>
</feature>
<feature type="signal peptide" evidence="9">
    <location>
        <begin position="1"/>
        <end position="23"/>
    </location>
</feature>
<evidence type="ECO:0000256" key="5">
    <source>
        <dbReference type="ARBA" id="ARBA00022989"/>
    </source>
</evidence>
<comment type="caution">
    <text evidence="11">The sequence shown here is derived from an EMBL/GenBank/DDBJ whole genome shotgun (WGS) entry which is preliminary data.</text>
</comment>
<evidence type="ECO:0000256" key="8">
    <source>
        <dbReference type="SAM" id="MobiDB-lite"/>
    </source>
</evidence>
<dbReference type="PANTHER" id="PTHR24269:SF16">
    <property type="entry name" value="PROTEIN SLG1"/>
    <property type="match status" value="1"/>
</dbReference>
<dbReference type="PANTHER" id="PTHR24269">
    <property type="entry name" value="KREMEN PROTEIN"/>
    <property type="match status" value="1"/>
</dbReference>
<keyword evidence="12" id="KW-1185">Reference proteome</keyword>
<feature type="domain" description="WSC" evidence="10">
    <location>
        <begin position="249"/>
        <end position="342"/>
    </location>
</feature>
<dbReference type="SMART" id="SM00321">
    <property type="entry name" value="WSC"/>
    <property type="match status" value="4"/>
</dbReference>
<protein>
    <recommendedName>
        <fullName evidence="10">WSC domain-containing protein</fullName>
    </recommendedName>
</protein>
<accession>A0AAD4F841</accession>
<keyword evidence="6" id="KW-0472">Membrane</keyword>
<dbReference type="InterPro" id="IPR051836">
    <property type="entry name" value="Kremen_rcpt"/>
</dbReference>
<sequence>MPCLSFGLLAAPLLSGLFPTVAGLPSGRPVQARDAFTRLGCFTDTYAGHRALAASFKGDDAMTVEMCAEHCSANQFFGIEYGVECYCGNERDAGSLAVSDADCSFACPGDPSETCGAGSRIEIYTNNGYTPPTQPAAPTGAPYFGCFIDSAARVLPDRIVSEDDMTAAKCAANCDGYAYFGTQWSRECYCGNTAPTERAPESECNMACSGDATATEMCVAGMRLSVYGPAGSTTPPPVVGTTNPATVGDYVYDGCYTDSIALRVLSGDTISSDDMTLASCAAICGGAGYTYFGVEFGIQCFCGTALDSSAVKSPETDCTMTCPGDDSLICGDANRLTVYKKSTIPDAPSNPATAGAFKYQSCWTDAVGARSLRAKDEARSDMTVEICAAFCQGYAFFGVEYASECYCGNELAGGETAAEEDCSQLCAGNPSQWCGGANRINLYAVNPFVVSSSSAFPDSTTSVPEATNIPGPETTSSATDATDVPEITTSSPPAEEATTTPPTEATDAPTTDVPSTTFAPTSTAADEQTATITPAPQLTTVTTCSGLTRVAGQSRCLYKLPWDCEPLSSTSLDWWQASQAVEFCTRAFDWDVSTMVTTCFPEWFDEDDDARTLYDCLNAAAVCSSTTACATNTYTVGQEPTITGPTIPAATVPVLQNAGFESGTMDGWTINDEYGLPFNAMDVSSARVHSGSMAVRAVFLNDKGRASHYSQDVQGTPGGNYTFSMWASHDKPAGSNCRVALWVHPVLAWGQNNLNLRGVPAGEWHRVSIDFQAAASWTTLGFIFSCERVGDIGSEGGKDTLYMDDLALVSRDL</sequence>
<dbReference type="Pfam" id="PF01822">
    <property type="entry name" value="WSC"/>
    <property type="match status" value="4"/>
</dbReference>
<evidence type="ECO:0000313" key="12">
    <source>
        <dbReference type="Proteomes" id="UP001197093"/>
    </source>
</evidence>
<keyword evidence="3 9" id="KW-0732">Signal</keyword>
<keyword evidence="5" id="KW-1133">Transmembrane helix</keyword>
<dbReference type="Proteomes" id="UP001197093">
    <property type="component" value="Unassembled WGS sequence"/>
</dbReference>
<evidence type="ECO:0000256" key="9">
    <source>
        <dbReference type="SAM" id="SignalP"/>
    </source>
</evidence>
<feature type="domain" description="WSC" evidence="10">
    <location>
        <begin position="35"/>
        <end position="127"/>
    </location>
</feature>
<dbReference type="InterPro" id="IPR008979">
    <property type="entry name" value="Galactose-bd-like_sf"/>
</dbReference>
<dbReference type="SUPFAM" id="SSF49785">
    <property type="entry name" value="Galactose-binding domain-like"/>
    <property type="match status" value="1"/>
</dbReference>
<dbReference type="GO" id="GO:0016798">
    <property type="term" value="F:hydrolase activity, acting on glycosyl bonds"/>
    <property type="evidence" value="ECO:0007669"/>
    <property type="project" value="InterPro"/>
</dbReference>
<comment type="subcellular location">
    <subcellularLocation>
        <location evidence="1">Membrane</location>
        <topology evidence="1">Single-pass membrane protein</topology>
    </subcellularLocation>
</comment>
<evidence type="ECO:0000256" key="4">
    <source>
        <dbReference type="ARBA" id="ARBA00022801"/>
    </source>
</evidence>
<keyword evidence="7" id="KW-0325">Glycoprotein</keyword>
<evidence type="ECO:0000256" key="3">
    <source>
        <dbReference type="ARBA" id="ARBA00022729"/>
    </source>
</evidence>
<keyword evidence="2" id="KW-0812">Transmembrane</keyword>
<evidence type="ECO:0000256" key="1">
    <source>
        <dbReference type="ARBA" id="ARBA00004167"/>
    </source>
</evidence>
<dbReference type="EMBL" id="JAHCVI010000001">
    <property type="protein sequence ID" value="KAG7294444.1"/>
    <property type="molecule type" value="Genomic_DNA"/>
</dbReference>
<evidence type="ECO:0000313" key="11">
    <source>
        <dbReference type="EMBL" id="KAG7294444.1"/>
    </source>
</evidence>
<evidence type="ECO:0000256" key="2">
    <source>
        <dbReference type="ARBA" id="ARBA00022692"/>
    </source>
</evidence>
<evidence type="ECO:0000256" key="7">
    <source>
        <dbReference type="ARBA" id="ARBA00023180"/>
    </source>
</evidence>
<reference evidence="11" key="1">
    <citation type="submission" date="2023-02" db="EMBL/GenBank/DDBJ databases">
        <authorList>
            <person name="Palmer J.M."/>
        </authorList>
    </citation>
    <scope>NUCLEOTIDE SEQUENCE</scope>
    <source>
        <strain evidence="11">FW57</strain>
    </source>
</reference>
<feature type="domain" description="WSC" evidence="10">
    <location>
        <begin position="356"/>
        <end position="446"/>
    </location>
</feature>
<dbReference type="AlphaFoldDB" id="A0AAD4F841"/>
<evidence type="ECO:0000259" key="10">
    <source>
        <dbReference type="PROSITE" id="PS51212"/>
    </source>
</evidence>
<dbReference type="GO" id="GO:0005886">
    <property type="term" value="C:plasma membrane"/>
    <property type="evidence" value="ECO:0007669"/>
    <property type="project" value="TreeGrafter"/>
</dbReference>